<dbReference type="AlphaFoldDB" id="A0A0B6Y7V1"/>
<sequence>MKVKLPIILTTAQKLAPERATKVRPKTQQGKSLLSSIPLPPSLNSVPHVKAAVYPQKQEPNSGKSHVNEPTVAKTAPKTALADRKSV</sequence>
<name>A0A0B6Y7V1_9EUPU</name>
<organism evidence="2">
    <name type="scientific">Arion vulgaris</name>
    <dbReference type="NCBI Taxonomy" id="1028688"/>
    <lineage>
        <taxon>Eukaryota</taxon>
        <taxon>Metazoa</taxon>
        <taxon>Spiralia</taxon>
        <taxon>Lophotrochozoa</taxon>
        <taxon>Mollusca</taxon>
        <taxon>Gastropoda</taxon>
        <taxon>Heterobranchia</taxon>
        <taxon>Euthyneura</taxon>
        <taxon>Panpulmonata</taxon>
        <taxon>Eupulmonata</taxon>
        <taxon>Stylommatophora</taxon>
        <taxon>Helicina</taxon>
        <taxon>Arionoidea</taxon>
        <taxon>Arionidae</taxon>
        <taxon>Arion</taxon>
    </lineage>
</organism>
<protein>
    <submittedName>
        <fullName evidence="2">Uncharacterized protein</fullName>
    </submittedName>
</protein>
<feature type="compositionally biased region" description="Low complexity" evidence="1">
    <location>
        <begin position="32"/>
        <end position="41"/>
    </location>
</feature>
<proteinExistence type="predicted"/>
<gene>
    <name evidence="2" type="primary">ORF16695</name>
</gene>
<feature type="non-terminal residue" evidence="2">
    <location>
        <position position="87"/>
    </location>
</feature>
<reference evidence="2" key="1">
    <citation type="submission" date="2014-12" db="EMBL/GenBank/DDBJ databases">
        <title>Insight into the proteome of Arion vulgaris.</title>
        <authorList>
            <person name="Aradska J."/>
            <person name="Bulat T."/>
            <person name="Smidak R."/>
            <person name="Sarate P."/>
            <person name="Gangsoo J."/>
            <person name="Sialana F."/>
            <person name="Bilban M."/>
            <person name="Lubec G."/>
        </authorList>
    </citation>
    <scope>NUCLEOTIDE SEQUENCE</scope>
    <source>
        <tissue evidence="2">Skin</tissue>
    </source>
</reference>
<feature type="region of interest" description="Disordered" evidence="1">
    <location>
        <begin position="56"/>
        <end position="87"/>
    </location>
</feature>
<dbReference type="EMBL" id="HACG01005547">
    <property type="protein sequence ID" value="CEK52412.1"/>
    <property type="molecule type" value="Transcribed_RNA"/>
</dbReference>
<accession>A0A0B6Y7V1</accession>
<evidence type="ECO:0000256" key="1">
    <source>
        <dbReference type="SAM" id="MobiDB-lite"/>
    </source>
</evidence>
<evidence type="ECO:0000313" key="2">
    <source>
        <dbReference type="EMBL" id="CEK52412.1"/>
    </source>
</evidence>
<feature type="region of interest" description="Disordered" evidence="1">
    <location>
        <begin position="19"/>
        <end position="41"/>
    </location>
</feature>